<feature type="chain" id="PRO_5009582989" description="Peptidoglycan binding-like domain-containing protein" evidence="2">
    <location>
        <begin position="19"/>
        <end position="574"/>
    </location>
</feature>
<accession>A0A1G2G8A2</accession>
<dbReference type="Pfam" id="PF01471">
    <property type="entry name" value="PG_binding_1"/>
    <property type="match status" value="1"/>
</dbReference>
<keyword evidence="1" id="KW-0175">Coiled coil</keyword>
<organism evidence="4 5">
    <name type="scientific">Candidatus Ryanbacteria bacterium RIFCSPHIGHO2_01_FULL_48_27</name>
    <dbReference type="NCBI Taxonomy" id="1802115"/>
    <lineage>
        <taxon>Bacteria</taxon>
        <taxon>Candidatus Ryaniibacteriota</taxon>
    </lineage>
</organism>
<dbReference type="AlphaFoldDB" id="A0A1G2G8A2"/>
<dbReference type="InterPro" id="IPR002477">
    <property type="entry name" value="Peptidoglycan-bd-like"/>
</dbReference>
<name>A0A1G2G8A2_9BACT</name>
<feature type="domain" description="Peptidoglycan binding-like" evidence="3">
    <location>
        <begin position="78"/>
        <end position="142"/>
    </location>
</feature>
<evidence type="ECO:0000259" key="3">
    <source>
        <dbReference type="Pfam" id="PF01471"/>
    </source>
</evidence>
<sequence length="574" mass="59942">MRKISPIVLLSLAGMALAATVFSAALTPEEQRTKDLQAQIDALKKELLAMQKSLAAISSTPQTPLRYNLYRGVSDASTGGEVSRLQAYLSEDIKIYPEQIVSGYFGTLTEKAVQRWQAKNRVVSSGSPATTGYGIVGPKTRAAVNAAMAKATAAPMITKATATSSPVGKSITLTGTGFLPTGNIIRLGDGIIRNIDSKDTKTIVFTVPQFVDAPCSLLTPPCPDSASALSPGRYTLFVANRNGTSNALLFTVTSSGSATSNIVLSTSGTIYIAQPLTGSMASSNSIYAHFGDLSLKDSLAITQKGLPKDATASVGGCSPQPCSRKNTVTIRPTTPTGTYQIQVTATSKDTKSITGYTLIVTPSTSFSFGLEDPRDIAIAKPLSGTITASNTINVLYKGGVSENVTVTQTGFPTDVTGSATLSTCKPGCSLKNNISVRSTSKSGNYTIFVTATNGKATSTATYTLSISDAVPFTYTIEDSGDISITRPSDTLTTSSDSNVFYVTHLTGYKQTMSFLQTGLPSGATATSIASCTATCTRTNTISVRSTTPTGSYPITVTVTSGTIKKTTSYTLIIR</sequence>
<dbReference type="SUPFAM" id="SSF47090">
    <property type="entry name" value="PGBD-like"/>
    <property type="match status" value="1"/>
</dbReference>
<dbReference type="Gene3D" id="2.60.40.10">
    <property type="entry name" value="Immunoglobulins"/>
    <property type="match status" value="1"/>
</dbReference>
<evidence type="ECO:0000256" key="1">
    <source>
        <dbReference type="SAM" id="Coils"/>
    </source>
</evidence>
<evidence type="ECO:0000256" key="2">
    <source>
        <dbReference type="SAM" id="SignalP"/>
    </source>
</evidence>
<dbReference type="SUPFAM" id="SSF81296">
    <property type="entry name" value="E set domains"/>
    <property type="match status" value="1"/>
</dbReference>
<gene>
    <name evidence="4" type="ORF">A2756_05835</name>
</gene>
<dbReference type="InterPro" id="IPR013783">
    <property type="entry name" value="Ig-like_fold"/>
</dbReference>
<dbReference type="InterPro" id="IPR014756">
    <property type="entry name" value="Ig_E-set"/>
</dbReference>
<protein>
    <recommendedName>
        <fullName evidence="3">Peptidoglycan binding-like domain-containing protein</fullName>
    </recommendedName>
</protein>
<dbReference type="EMBL" id="MHNL01000001">
    <property type="protein sequence ID" value="OGZ46108.1"/>
    <property type="molecule type" value="Genomic_DNA"/>
</dbReference>
<feature type="signal peptide" evidence="2">
    <location>
        <begin position="1"/>
        <end position="18"/>
    </location>
</feature>
<evidence type="ECO:0000313" key="4">
    <source>
        <dbReference type="EMBL" id="OGZ46108.1"/>
    </source>
</evidence>
<comment type="caution">
    <text evidence="4">The sequence shown here is derived from an EMBL/GenBank/DDBJ whole genome shotgun (WGS) entry which is preliminary data.</text>
</comment>
<dbReference type="Gene3D" id="1.10.101.10">
    <property type="entry name" value="PGBD-like superfamily/PGBD"/>
    <property type="match status" value="1"/>
</dbReference>
<keyword evidence="2" id="KW-0732">Signal</keyword>
<dbReference type="InterPro" id="IPR036365">
    <property type="entry name" value="PGBD-like_sf"/>
</dbReference>
<feature type="coiled-coil region" evidence="1">
    <location>
        <begin position="26"/>
        <end position="53"/>
    </location>
</feature>
<dbReference type="InterPro" id="IPR036366">
    <property type="entry name" value="PGBDSf"/>
</dbReference>
<dbReference type="STRING" id="1802115.A2756_05835"/>
<dbReference type="Proteomes" id="UP000177785">
    <property type="component" value="Unassembled WGS sequence"/>
</dbReference>
<evidence type="ECO:0000313" key="5">
    <source>
        <dbReference type="Proteomes" id="UP000177785"/>
    </source>
</evidence>
<proteinExistence type="predicted"/>
<reference evidence="4 5" key="1">
    <citation type="journal article" date="2016" name="Nat. Commun.">
        <title>Thousands of microbial genomes shed light on interconnected biogeochemical processes in an aquifer system.</title>
        <authorList>
            <person name="Anantharaman K."/>
            <person name="Brown C.T."/>
            <person name="Hug L.A."/>
            <person name="Sharon I."/>
            <person name="Castelle C.J."/>
            <person name="Probst A.J."/>
            <person name="Thomas B.C."/>
            <person name="Singh A."/>
            <person name="Wilkins M.J."/>
            <person name="Karaoz U."/>
            <person name="Brodie E.L."/>
            <person name="Williams K.H."/>
            <person name="Hubbard S.S."/>
            <person name="Banfield J.F."/>
        </authorList>
    </citation>
    <scope>NUCLEOTIDE SEQUENCE [LARGE SCALE GENOMIC DNA]</scope>
</reference>